<dbReference type="SUPFAM" id="SSF50156">
    <property type="entry name" value="PDZ domain-like"/>
    <property type="match status" value="1"/>
</dbReference>
<dbReference type="PROSITE" id="PS50106">
    <property type="entry name" value="PDZ"/>
    <property type="match status" value="1"/>
</dbReference>
<name>A0A372NWY5_9SPHI</name>
<dbReference type="GO" id="GO:0004175">
    <property type="term" value="F:endopeptidase activity"/>
    <property type="evidence" value="ECO:0007669"/>
    <property type="project" value="TreeGrafter"/>
</dbReference>
<dbReference type="InterPro" id="IPR005151">
    <property type="entry name" value="Tail-specific_protease"/>
</dbReference>
<dbReference type="GO" id="GO:0006508">
    <property type="term" value="P:proteolysis"/>
    <property type="evidence" value="ECO:0007669"/>
    <property type="project" value="InterPro"/>
</dbReference>
<reference evidence="2 3" key="1">
    <citation type="submission" date="2018-08" db="EMBL/GenBank/DDBJ databases">
        <title>Mucilaginibacter sp. MYSH2.</title>
        <authorList>
            <person name="Seo T."/>
        </authorList>
    </citation>
    <scope>NUCLEOTIDE SEQUENCE [LARGE SCALE GENOMIC DNA]</scope>
    <source>
        <strain evidence="2 3">MYSH2</strain>
    </source>
</reference>
<evidence type="ECO:0000313" key="3">
    <source>
        <dbReference type="Proteomes" id="UP000264217"/>
    </source>
</evidence>
<dbReference type="SUPFAM" id="SSF52096">
    <property type="entry name" value="ClpP/crotonase"/>
    <property type="match status" value="1"/>
</dbReference>
<dbReference type="GO" id="GO:0007165">
    <property type="term" value="P:signal transduction"/>
    <property type="evidence" value="ECO:0007669"/>
    <property type="project" value="TreeGrafter"/>
</dbReference>
<dbReference type="PROSITE" id="PS51257">
    <property type="entry name" value="PROKAR_LIPOPROTEIN"/>
    <property type="match status" value="1"/>
</dbReference>
<dbReference type="InterPro" id="IPR001478">
    <property type="entry name" value="PDZ"/>
</dbReference>
<evidence type="ECO:0000259" key="1">
    <source>
        <dbReference type="PROSITE" id="PS50106"/>
    </source>
</evidence>
<dbReference type="InterPro" id="IPR029045">
    <property type="entry name" value="ClpP/crotonase-like_dom_sf"/>
</dbReference>
<sequence>MRWHKGIYVMAALLVLFSCKKDNTPKVLTADERQVLTLDSIYLYAQQIYLWNDALPDIKAFNTQQYKNASAPLAGYAKEVLAISQLKINPATGMPYEKGGLNNVAKYSYITNAIENGAQQAAVSLNDTGDDYGLLLAEYGTNDVRVAMVSPGSPAAAAGMQRGDRILTVNGTSVTTGTNTLNQALNANAIQLGLQATNGNHLVNLSKATYASSPVLKDAIFTEGNAKVGYLALARFSVLSQMQSAVTASFQNFEKESVSSLIVDLRYNGGGYVESAEYLADLIAPASLQGKVSYAEHFNTQMQQGQATILKNQPYRDSNGKPVYSNGKMVTYADVDFSVKANTHTFNKKGSLQSVKQLYFIVSPNTASAAELLINIFKPYFDVKLIGTTTYGKPVGFFPLSIDSYSLYLSNFQIKNASGEGDYYSGMPATNEVYDDVTHNFGDTQEACLATALALISGQSASITALRTRAVTGTQPLKLISSKALTGEMTENRFNLK</sequence>
<protein>
    <submittedName>
        <fullName evidence="2">PDZ domain-containing protein</fullName>
    </submittedName>
</protein>
<dbReference type="Gene3D" id="2.30.42.10">
    <property type="match status" value="1"/>
</dbReference>
<keyword evidence="3" id="KW-1185">Reference proteome</keyword>
<organism evidence="2 3">
    <name type="scientific">Mucilaginibacter conchicola</name>
    <dbReference type="NCBI Taxonomy" id="2303333"/>
    <lineage>
        <taxon>Bacteria</taxon>
        <taxon>Pseudomonadati</taxon>
        <taxon>Bacteroidota</taxon>
        <taxon>Sphingobacteriia</taxon>
        <taxon>Sphingobacteriales</taxon>
        <taxon>Sphingobacteriaceae</taxon>
        <taxon>Mucilaginibacter</taxon>
    </lineage>
</organism>
<dbReference type="AlphaFoldDB" id="A0A372NWY5"/>
<accession>A0A372NWY5</accession>
<dbReference type="PANTHER" id="PTHR32060:SF30">
    <property type="entry name" value="CARBOXY-TERMINAL PROCESSING PROTEASE CTPA"/>
    <property type="match status" value="1"/>
</dbReference>
<dbReference type="Pfam" id="PF03572">
    <property type="entry name" value="Peptidase_S41"/>
    <property type="match status" value="1"/>
</dbReference>
<dbReference type="Pfam" id="PF17820">
    <property type="entry name" value="PDZ_6"/>
    <property type="match status" value="1"/>
</dbReference>
<dbReference type="RefSeq" id="WP_117390189.1">
    <property type="nucleotide sequence ID" value="NZ_QWDC01000001.1"/>
</dbReference>
<dbReference type="InterPro" id="IPR036034">
    <property type="entry name" value="PDZ_sf"/>
</dbReference>
<dbReference type="Proteomes" id="UP000264217">
    <property type="component" value="Unassembled WGS sequence"/>
</dbReference>
<gene>
    <name evidence="2" type="ORF">D0C36_03535</name>
</gene>
<feature type="domain" description="PDZ" evidence="1">
    <location>
        <begin position="120"/>
        <end position="174"/>
    </location>
</feature>
<dbReference type="GO" id="GO:0008236">
    <property type="term" value="F:serine-type peptidase activity"/>
    <property type="evidence" value="ECO:0007669"/>
    <property type="project" value="InterPro"/>
</dbReference>
<dbReference type="OrthoDB" id="7168509at2"/>
<dbReference type="PANTHER" id="PTHR32060">
    <property type="entry name" value="TAIL-SPECIFIC PROTEASE"/>
    <property type="match status" value="1"/>
</dbReference>
<dbReference type="EMBL" id="QWDC01000001">
    <property type="protein sequence ID" value="RFZ94628.1"/>
    <property type="molecule type" value="Genomic_DNA"/>
</dbReference>
<dbReference type="SMART" id="SM00245">
    <property type="entry name" value="TSPc"/>
    <property type="match status" value="1"/>
</dbReference>
<dbReference type="Gene3D" id="3.90.226.10">
    <property type="entry name" value="2-enoyl-CoA Hydratase, Chain A, domain 1"/>
    <property type="match status" value="1"/>
</dbReference>
<dbReference type="Gene3D" id="3.30.750.170">
    <property type="match status" value="1"/>
</dbReference>
<dbReference type="GO" id="GO:0030288">
    <property type="term" value="C:outer membrane-bounded periplasmic space"/>
    <property type="evidence" value="ECO:0007669"/>
    <property type="project" value="TreeGrafter"/>
</dbReference>
<comment type="caution">
    <text evidence="2">The sequence shown here is derived from an EMBL/GenBank/DDBJ whole genome shotgun (WGS) entry which is preliminary data.</text>
</comment>
<dbReference type="SMART" id="SM00228">
    <property type="entry name" value="PDZ"/>
    <property type="match status" value="1"/>
</dbReference>
<evidence type="ECO:0000313" key="2">
    <source>
        <dbReference type="EMBL" id="RFZ94628.1"/>
    </source>
</evidence>
<proteinExistence type="predicted"/>
<dbReference type="InterPro" id="IPR041489">
    <property type="entry name" value="PDZ_6"/>
</dbReference>